<dbReference type="GO" id="GO:0030570">
    <property type="term" value="F:pectate lyase activity"/>
    <property type="evidence" value="ECO:0007669"/>
    <property type="project" value="InterPro"/>
</dbReference>
<keyword evidence="4" id="KW-0964">Secreted</keyword>
<comment type="similarity">
    <text evidence="1 4">Belongs to the polysaccharide lyase 1 family.</text>
</comment>
<evidence type="ECO:0000256" key="2">
    <source>
        <dbReference type="ARBA" id="ARBA00022729"/>
    </source>
</evidence>
<keyword evidence="4" id="KW-0624">Polysaccharide degradation</keyword>
<evidence type="ECO:0000256" key="1">
    <source>
        <dbReference type="ARBA" id="ARBA00010980"/>
    </source>
</evidence>
<dbReference type="EMBL" id="SAEB01000001">
    <property type="protein sequence ID" value="RVD90300.1"/>
    <property type="molecule type" value="Genomic_DNA"/>
</dbReference>
<gene>
    <name evidence="7" type="ORF">DFL_001274</name>
</gene>
<dbReference type="VEuPathDB" id="FungiDB:DFL_001274"/>
<dbReference type="GO" id="GO:0000272">
    <property type="term" value="P:polysaccharide catabolic process"/>
    <property type="evidence" value="ECO:0007669"/>
    <property type="project" value="UniProtKB-KW"/>
</dbReference>
<keyword evidence="4" id="KW-0119">Carbohydrate metabolism</keyword>
<dbReference type="InterPro" id="IPR012334">
    <property type="entry name" value="Pectin_lyas_fold"/>
</dbReference>
<dbReference type="Gene3D" id="2.160.20.10">
    <property type="entry name" value="Single-stranded right-handed beta-helix, Pectin lyase-like"/>
    <property type="match status" value="1"/>
</dbReference>
<dbReference type="OrthoDB" id="2019149at2759"/>
<protein>
    <recommendedName>
        <fullName evidence="6">Pectate lyase domain-containing protein</fullName>
    </recommendedName>
</protein>
<evidence type="ECO:0000256" key="4">
    <source>
        <dbReference type="RuleBase" id="RU361173"/>
    </source>
</evidence>
<dbReference type="GeneID" id="93583585"/>
<dbReference type="RefSeq" id="XP_067495844.1">
    <property type="nucleotide sequence ID" value="XM_067629866.1"/>
</dbReference>
<feature type="domain" description="Pectate lyase" evidence="6">
    <location>
        <begin position="59"/>
        <end position="272"/>
    </location>
</feature>
<comment type="subcellular location">
    <subcellularLocation>
        <location evidence="4">Secreted</location>
    </subcellularLocation>
</comment>
<proteinExistence type="inferred from homology"/>
<dbReference type="SMART" id="SM00656">
    <property type="entry name" value="Amb_all"/>
    <property type="match status" value="1"/>
</dbReference>
<accession>A0A437AGR1</accession>
<dbReference type="STRING" id="97331.A0A437AGR1"/>
<dbReference type="InterPro" id="IPR002022">
    <property type="entry name" value="Pec_lyase"/>
</dbReference>
<keyword evidence="8" id="KW-1185">Reference proteome</keyword>
<dbReference type="Pfam" id="PF00544">
    <property type="entry name" value="Pectate_lyase_4"/>
    <property type="match status" value="1"/>
</dbReference>
<dbReference type="SUPFAM" id="SSF51126">
    <property type="entry name" value="Pectin lyase-like"/>
    <property type="match status" value="1"/>
</dbReference>
<organism evidence="7 8">
    <name type="scientific">Arthrobotrys flagrans</name>
    <name type="common">Nematode-trapping fungus</name>
    <name type="synonym">Trichothecium flagrans</name>
    <dbReference type="NCBI Taxonomy" id="97331"/>
    <lineage>
        <taxon>Eukaryota</taxon>
        <taxon>Fungi</taxon>
        <taxon>Dikarya</taxon>
        <taxon>Ascomycota</taxon>
        <taxon>Pezizomycotina</taxon>
        <taxon>Orbiliomycetes</taxon>
        <taxon>Orbiliales</taxon>
        <taxon>Orbiliaceae</taxon>
        <taxon>Arthrobotrys</taxon>
    </lineage>
</organism>
<evidence type="ECO:0000313" key="8">
    <source>
        <dbReference type="Proteomes" id="UP000283090"/>
    </source>
</evidence>
<dbReference type="PANTHER" id="PTHR31683:SF18">
    <property type="entry name" value="PECTATE LYASE 21-RELATED"/>
    <property type="match status" value="1"/>
</dbReference>
<comment type="caution">
    <text evidence="7">The sequence shown here is derived from an EMBL/GenBank/DDBJ whole genome shotgun (WGS) entry which is preliminary data.</text>
</comment>
<sequence length="344" mass="37922">MFADEIMLHLKLTTLLAILPLFVSGVPTAGPYVKRAGCAGCEDVAHGFASLNGGTYGGKGGKVVTVTTHADLKKYAGATEPLIIRIDGTIIAEPKGYEIPVKSFKTIIGVGETGHLVGGGFNINNQKNVIIRNLEISDTYEPTDYNGKGEDWDGIQVDTSVNIWIDHVKLARMRDGLIDLRKDTNYVTVSNCLLSEHNKAFGIGWTENVVAQMTINDNFFNSTNQRGPSADNLKYCHMYNNYFLNVTSYGNYARGKTALLVENSYFERVNDPVVAGPNASIKSNWLKFKDCTGDIHLNVNPHKVFKASKFYEYSLKDPYDLPTTIPPFVGPSPDIGVEEKLERE</sequence>
<name>A0A437AGR1_ARTFL</name>
<evidence type="ECO:0000256" key="5">
    <source>
        <dbReference type="SAM" id="SignalP"/>
    </source>
</evidence>
<evidence type="ECO:0000256" key="3">
    <source>
        <dbReference type="ARBA" id="ARBA00023239"/>
    </source>
</evidence>
<feature type="chain" id="PRO_5019466549" description="Pectate lyase domain-containing protein" evidence="5">
    <location>
        <begin position="26"/>
        <end position="344"/>
    </location>
</feature>
<keyword evidence="3 4" id="KW-0456">Lyase</keyword>
<evidence type="ECO:0000313" key="7">
    <source>
        <dbReference type="EMBL" id="RVD90300.1"/>
    </source>
</evidence>
<reference evidence="7 8" key="1">
    <citation type="submission" date="2019-01" db="EMBL/GenBank/DDBJ databases">
        <title>Intercellular communication is required for trap formation in the nematode-trapping fungus Duddingtonia flagrans.</title>
        <authorList>
            <person name="Youssar L."/>
            <person name="Wernet V."/>
            <person name="Hensel N."/>
            <person name="Hildebrandt H.-G."/>
            <person name="Fischer R."/>
        </authorList>
    </citation>
    <scope>NUCLEOTIDE SEQUENCE [LARGE SCALE GENOMIC DNA]</scope>
    <source>
        <strain evidence="7 8">CBS H-5679</strain>
    </source>
</reference>
<dbReference type="Proteomes" id="UP000283090">
    <property type="component" value="Unassembled WGS sequence"/>
</dbReference>
<evidence type="ECO:0000259" key="6">
    <source>
        <dbReference type="SMART" id="SM00656"/>
    </source>
</evidence>
<dbReference type="AlphaFoldDB" id="A0A437AGR1"/>
<dbReference type="PANTHER" id="PTHR31683">
    <property type="entry name" value="PECTATE LYASE 18-RELATED"/>
    <property type="match status" value="1"/>
</dbReference>
<dbReference type="InterPro" id="IPR045032">
    <property type="entry name" value="PEL"/>
</dbReference>
<dbReference type="InterPro" id="IPR011050">
    <property type="entry name" value="Pectin_lyase_fold/virulence"/>
</dbReference>
<feature type="signal peptide" evidence="5">
    <location>
        <begin position="1"/>
        <end position="25"/>
    </location>
</feature>
<keyword evidence="2 5" id="KW-0732">Signal</keyword>
<dbReference type="GO" id="GO:0005576">
    <property type="term" value="C:extracellular region"/>
    <property type="evidence" value="ECO:0007669"/>
    <property type="project" value="UniProtKB-SubCell"/>
</dbReference>